<accession>A0A8K0N3T9</accession>
<dbReference type="PANTHER" id="PTHR10353:SF236">
    <property type="entry name" value="BETA-GLUCOSIDASE 18"/>
    <property type="match status" value="1"/>
</dbReference>
<gene>
    <name evidence="6" type="ORF">COCNU_07G000870</name>
</gene>
<evidence type="ECO:0000256" key="5">
    <source>
        <dbReference type="SAM" id="SignalP"/>
    </source>
</evidence>
<evidence type="ECO:0008006" key="8">
    <source>
        <dbReference type="Google" id="ProtNLM"/>
    </source>
</evidence>
<keyword evidence="3" id="KW-0378">Hydrolase</keyword>
<dbReference type="GO" id="GO:0033907">
    <property type="term" value="F:beta-D-fucosidase activity"/>
    <property type="evidence" value="ECO:0007669"/>
    <property type="project" value="UniProtKB-ARBA"/>
</dbReference>
<keyword evidence="2 5" id="KW-0732">Signal</keyword>
<sequence>MEKKNMWMLAFSLFLQLLCSVAGLDRSQFPSSFLFGTSTSSYQVKQGGSIGIVISTRWYEPLRDIPADCLAVQRLLAFDIAWFLDPVIFAEYPPEMRQVLGLRLPTFSSEDRKKLQHKLDFVGINHYTSEYVKDCIFSPCEEGSTELTAFVISTGERNGTPIGTPTSMPENYVFPDGMEKIIMYVMQRYNNIPMFITENGYAQGSTSNDPTTDMLNDKGRVEYLHSYLTSLTRAMRQGADVRGYYIWSLLDNFEWLFGYTQRKDFGHYADVCFKAFGKKVKHWSTFNEPNNVVKKGFISGEYPPQHCSKPFGDCLSGDSNIEPYIAAHNIILAHATAVEIYKKKYQVKQGGSIGIVISTRWYEPLRDIPADCLAVQRLLAFDIAWFLDPVIFGEYPPEMRQVLGLRLPTFSSEDGRKLQHKLDFIGINHYTSKYVKDCMFSPCEEGSTELTAFVISTGERNGTPIGTPTSMPENYVFPDGMEKIIMYVMQRYNNIPMFITENGYAQGSTSNDPTMDMLNDKGRVEYLHGYLTSLTRAMRQGADVRGYYIWSLLDNFEWLFGYTQRFGLYHVNFETQERTPKLSAKWFKEFLEGPEGACGDMRYRWFRPFRIQSLCFPQPSDTCQLLILTAGIFSLAWL</sequence>
<dbReference type="InterPro" id="IPR001360">
    <property type="entry name" value="Glyco_hydro_1"/>
</dbReference>
<feature type="chain" id="PRO_5035475187" description="Beta-glucosidase 18" evidence="5">
    <location>
        <begin position="24"/>
        <end position="638"/>
    </location>
</feature>
<dbReference type="PRINTS" id="PR00131">
    <property type="entry name" value="GLHYDRLASE1"/>
</dbReference>
<dbReference type="FunFam" id="3.20.20.80:FF:000020">
    <property type="entry name" value="Beta-glucosidase 12"/>
    <property type="match status" value="1"/>
</dbReference>
<name>A0A8K0N3T9_COCNU</name>
<dbReference type="Pfam" id="PF00232">
    <property type="entry name" value="Glyco_hydro_1"/>
    <property type="match status" value="2"/>
</dbReference>
<dbReference type="GO" id="GO:0004565">
    <property type="term" value="F:beta-galactosidase activity"/>
    <property type="evidence" value="ECO:0007669"/>
    <property type="project" value="UniProtKB-ARBA"/>
</dbReference>
<evidence type="ECO:0000313" key="6">
    <source>
        <dbReference type="EMBL" id="KAG1353975.1"/>
    </source>
</evidence>
<protein>
    <recommendedName>
        <fullName evidence="8">Beta-glucosidase 18</fullName>
    </recommendedName>
</protein>
<organism evidence="6 7">
    <name type="scientific">Cocos nucifera</name>
    <name type="common">Coconut palm</name>
    <dbReference type="NCBI Taxonomy" id="13894"/>
    <lineage>
        <taxon>Eukaryota</taxon>
        <taxon>Viridiplantae</taxon>
        <taxon>Streptophyta</taxon>
        <taxon>Embryophyta</taxon>
        <taxon>Tracheophyta</taxon>
        <taxon>Spermatophyta</taxon>
        <taxon>Magnoliopsida</taxon>
        <taxon>Liliopsida</taxon>
        <taxon>Arecaceae</taxon>
        <taxon>Arecoideae</taxon>
        <taxon>Cocoseae</taxon>
        <taxon>Attaleinae</taxon>
        <taxon>Cocos</taxon>
    </lineage>
</organism>
<reference evidence="6" key="1">
    <citation type="journal article" date="2017" name="Gigascience">
        <title>The genome draft of coconut (Cocos nucifera).</title>
        <authorList>
            <person name="Xiao Y."/>
            <person name="Xu P."/>
            <person name="Fan H."/>
            <person name="Baudouin L."/>
            <person name="Xia W."/>
            <person name="Bocs S."/>
            <person name="Xu J."/>
            <person name="Li Q."/>
            <person name="Guo A."/>
            <person name="Zhou L."/>
            <person name="Li J."/>
            <person name="Wu Y."/>
            <person name="Ma Z."/>
            <person name="Armero A."/>
            <person name="Issali A.E."/>
            <person name="Liu N."/>
            <person name="Peng M."/>
            <person name="Yang Y."/>
        </authorList>
    </citation>
    <scope>NUCLEOTIDE SEQUENCE</scope>
    <source>
        <tissue evidence="6">Spear leaf of Hainan Tall coconut</tissue>
    </source>
</reference>
<evidence type="ECO:0000313" key="7">
    <source>
        <dbReference type="Proteomes" id="UP000797356"/>
    </source>
</evidence>
<dbReference type="InterPro" id="IPR017853">
    <property type="entry name" value="GH"/>
</dbReference>
<evidence type="ECO:0000256" key="4">
    <source>
        <dbReference type="RuleBase" id="RU003690"/>
    </source>
</evidence>
<proteinExistence type="inferred from homology"/>
<comment type="similarity">
    <text evidence="1 4">Belongs to the glycosyl hydrolase 1 family.</text>
</comment>
<dbReference type="Proteomes" id="UP000797356">
    <property type="component" value="Chromosome 7"/>
</dbReference>
<dbReference type="AlphaFoldDB" id="A0A8K0N3T9"/>
<dbReference type="Gene3D" id="3.20.20.80">
    <property type="entry name" value="Glycosidases"/>
    <property type="match status" value="2"/>
</dbReference>
<dbReference type="SUPFAM" id="SSF51445">
    <property type="entry name" value="(Trans)glycosidases"/>
    <property type="match status" value="2"/>
</dbReference>
<feature type="signal peptide" evidence="5">
    <location>
        <begin position="1"/>
        <end position="23"/>
    </location>
</feature>
<dbReference type="GO" id="GO:0005975">
    <property type="term" value="P:carbohydrate metabolic process"/>
    <property type="evidence" value="ECO:0007669"/>
    <property type="project" value="InterPro"/>
</dbReference>
<evidence type="ECO:0000256" key="3">
    <source>
        <dbReference type="ARBA" id="ARBA00022801"/>
    </source>
</evidence>
<dbReference type="EMBL" id="CM017878">
    <property type="protein sequence ID" value="KAG1353975.1"/>
    <property type="molecule type" value="Genomic_DNA"/>
</dbReference>
<evidence type="ECO:0000256" key="1">
    <source>
        <dbReference type="ARBA" id="ARBA00010838"/>
    </source>
</evidence>
<dbReference type="PANTHER" id="PTHR10353">
    <property type="entry name" value="GLYCOSYL HYDROLASE"/>
    <property type="match status" value="1"/>
</dbReference>
<evidence type="ECO:0000256" key="2">
    <source>
        <dbReference type="ARBA" id="ARBA00022729"/>
    </source>
</evidence>
<dbReference type="OrthoDB" id="65569at2759"/>
<comment type="caution">
    <text evidence="6">The sequence shown here is derived from an EMBL/GenBank/DDBJ whole genome shotgun (WGS) entry which is preliminary data.</text>
</comment>
<dbReference type="GO" id="GO:0008422">
    <property type="term" value="F:beta-glucosidase activity"/>
    <property type="evidence" value="ECO:0007669"/>
    <property type="project" value="TreeGrafter"/>
</dbReference>
<keyword evidence="7" id="KW-1185">Reference proteome</keyword>
<reference evidence="6" key="2">
    <citation type="submission" date="2019-07" db="EMBL/GenBank/DDBJ databases">
        <authorList>
            <person name="Yang Y."/>
            <person name="Bocs S."/>
            <person name="Baudouin L."/>
        </authorList>
    </citation>
    <scope>NUCLEOTIDE SEQUENCE</scope>
    <source>
        <tissue evidence="6">Spear leaf of Hainan Tall coconut</tissue>
    </source>
</reference>